<evidence type="ECO:0000313" key="5">
    <source>
        <dbReference type="Proteomes" id="UP000765509"/>
    </source>
</evidence>
<dbReference type="Proteomes" id="UP000765509">
    <property type="component" value="Unassembled WGS sequence"/>
</dbReference>
<gene>
    <name evidence="4" type="ORF">O181_045901</name>
</gene>
<evidence type="ECO:0000256" key="1">
    <source>
        <dbReference type="ARBA" id="ARBA00022664"/>
    </source>
</evidence>
<dbReference type="SUPFAM" id="SSF57756">
    <property type="entry name" value="Retrovirus zinc finger-like domains"/>
    <property type="match status" value="1"/>
</dbReference>
<dbReference type="InterPro" id="IPR036875">
    <property type="entry name" value="Znf_CCHC_sf"/>
</dbReference>
<feature type="domain" description="CCHC-type" evidence="3">
    <location>
        <begin position="141"/>
        <end position="155"/>
    </location>
</feature>
<organism evidence="4 5">
    <name type="scientific">Austropuccinia psidii MF-1</name>
    <dbReference type="NCBI Taxonomy" id="1389203"/>
    <lineage>
        <taxon>Eukaryota</taxon>
        <taxon>Fungi</taxon>
        <taxon>Dikarya</taxon>
        <taxon>Basidiomycota</taxon>
        <taxon>Pucciniomycotina</taxon>
        <taxon>Pucciniomycetes</taxon>
        <taxon>Pucciniales</taxon>
        <taxon>Sphaerophragmiaceae</taxon>
        <taxon>Austropuccinia</taxon>
    </lineage>
</organism>
<keyword evidence="2" id="KW-0479">Metal-binding</keyword>
<evidence type="ECO:0000259" key="3">
    <source>
        <dbReference type="PROSITE" id="PS50158"/>
    </source>
</evidence>
<dbReference type="InterPro" id="IPR001878">
    <property type="entry name" value="Znf_CCHC"/>
</dbReference>
<evidence type="ECO:0000256" key="2">
    <source>
        <dbReference type="PROSITE-ProRule" id="PRU00047"/>
    </source>
</evidence>
<evidence type="ECO:0000313" key="4">
    <source>
        <dbReference type="EMBL" id="MBW0506186.1"/>
    </source>
</evidence>
<dbReference type="GO" id="GO:0006397">
    <property type="term" value="P:mRNA processing"/>
    <property type="evidence" value="ECO:0007669"/>
    <property type="project" value="UniProtKB-KW"/>
</dbReference>
<dbReference type="PROSITE" id="PS50158">
    <property type="entry name" value="ZF_CCHC"/>
    <property type="match status" value="1"/>
</dbReference>
<keyword evidence="5" id="KW-1185">Reference proteome</keyword>
<protein>
    <recommendedName>
        <fullName evidence="3">CCHC-type domain-containing protein</fullName>
    </recommendedName>
</protein>
<reference evidence="4" key="1">
    <citation type="submission" date="2021-03" db="EMBL/GenBank/DDBJ databases">
        <title>Draft genome sequence of rust myrtle Austropuccinia psidii MF-1, a brazilian biotype.</title>
        <authorList>
            <person name="Quecine M.C."/>
            <person name="Pachon D.M.R."/>
            <person name="Bonatelli M.L."/>
            <person name="Correr F.H."/>
            <person name="Franceschini L.M."/>
            <person name="Leite T.F."/>
            <person name="Margarido G.R.A."/>
            <person name="Almeida C.A."/>
            <person name="Ferrarezi J.A."/>
            <person name="Labate C.A."/>
        </authorList>
    </citation>
    <scope>NUCLEOTIDE SEQUENCE</scope>
    <source>
        <strain evidence="4">MF-1</strain>
    </source>
</reference>
<keyword evidence="2" id="KW-0863">Zinc-finger</keyword>
<proteinExistence type="predicted"/>
<dbReference type="SMART" id="SM00343">
    <property type="entry name" value="ZnF_C2HC"/>
    <property type="match status" value="1"/>
</dbReference>
<dbReference type="AlphaFoldDB" id="A0A9Q3HI54"/>
<sequence>MLVENASGDPKPNTRIVLSLRHAFAIFKKLSIDGLLAQVACHVLLTLDQDAFEQLVMAAIFLKGDEKQCLAFVWKVIINASQLQEGQTQVPSPFVYGVSESQPLTWFFPKPAMTHNPCPMLTQADICQPPDHLVDRFGASCFHCGRPGHWRDDCPHTRGMATPHPRSPLPTPFPWREPLPLTGVLNKTRVRTINGRGYLKYILLNMGGPTRS</sequence>
<comment type="caution">
    <text evidence="4">The sequence shown here is derived from an EMBL/GenBank/DDBJ whole genome shotgun (WGS) entry which is preliminary data.</text>
</comment>
<accession>A0A9Q3HI54</accession>
<dbReference type="Pfam" id="PF00098">
    <property type="entry name" value="zf-CCHC"/>
    <property type="match status" value="1"/>
</dbReference>
<dbReference type="GO" id="GO:0003676">
    <property type="term" value="F:nucleic acid binding"/>
    <property type="evidence" value="ECO:0007669"/>
    <property type="project" value="InterPro"/>
</dbReference>
<keyword evidence="2" id="KW-0862">Zinc</keyword>
<dbReference type="EMBL" id="AVOT02018937">
    <property type="protein sequence ID" value="MBW0506186.1"/>
    <property type="molecule type" value="Genomic_DNA"/>
</dbReference>
<keyword evidence="1" id="KW-0507">mRNA processing</keyword>
<name>A0A9Q3HI54_9BASI</name>
<dbReference type="Gene3D" id="4.10.60.10">
    <property type="entry name" value="Zinc finger, CCHC-type"/>
    <property type="match status" value="1"/>
</dbReference>
<dbReference type="GO" id="GO:0008270">
    <property type="term" value="F:zinc ion binding"/>
    <property type="evidence" value="ECO:0007669"/>
    <property type="project" value="UniProtKB-KW"/>
</dbReference>